<protein>
    <submittedName>
        <fullName evidence="2">Uncharacterized protein</fullName>
    </submittedName>
</protein>
<dbReference type="OrthoDB" id="1939140at2759"/>
<keyword evidence="3" id="KW-1185">Reference proteome</keyword>
<feature type="region of interest" description="Disordered" evidence="1">
    <location>
        <begin position="51"/>
        <end position="89"/>
    </location>
</feature>
<reference evidence="2" key="2">
    <citation type="submission" date="2019-07" db="EMBL/GenBank/DDBJ databases">
        <authorList>
            <person name="Yang Y."/>
            <person name="Bocs S."/>
            <person name="Baudouin L."/>
        </authorList>
    </citation>
    <scope>NUCLEOTIDE SEQUENCE</scope>
    <source>
        <tissue evidence="2">Spear leaf of Hainan Tall coconut</tissue>
    </source>
</reference>
<dbReference type="AlphaFoldDB" id="A0A8K0I0Y7"/>
<sequence>MVLAPINDAMPYFQEPVMPALVGEEVEVFELDFGTMGDFYNHSSVSLVVEESQSKPGLENSQQSEPLASNYGLGDETFDGELGESHRMDPLEDPKENDPLVPHFDGAQLPNKVAEDSSTAFVLEKSCRVPELAADGVGEELTRSTSIRRNLSTYRGPDGLLQRENSMRKEKEWKRTLACKLYEERMTFKLCEERTFVEGDEEMDLLWEAYEVNAAKDDKLRNGKKVKKDEQGDEEEEDEGTVGKLCCLQALRLSAGKMNLGVGRKNLVKLSKVLKRMAIFQHVGGHGSSKG</sequence>
<dbReference type="EMBL" id="CM017873">
    <property type="protein sequence ID" value="KAG1331514.1"/>
    <property type="molecule type" value="Genomic_DNA"/>
</dbReference>
<accession>A0A8K0I0Y7</accession>
<evidence type="ECO:0000313" key="2">
    <source>
        <dbReference type="EMBL" id="KAG1331514.1"/>
    </source>
</evidence>
<organism evidence="2 3">
    <name type="scientific">Cocos nucifera</name>
    <name type="common">Coconut palm</name>
    <dbReference type="NCBI Taxonomy" id="13894"/>
    <lineage>
        <taxon>Eukaryota</taxon>
        <taxon>Viridiplantae</taxon>
        <taxon>Streptophyta</taxon>
        <taxon>Embryophyta</taxon>
        <taxon>Tracheophyta</taxon>
        <taxon>Spermatophyta</taxon>
        <taxon>Magnoliopsida</taxon>
        <taxon>Liliopsida</taxon>
        <taxon>Arecaceae</taxon>
        <taxon>Arecoideae</taxon>
        <taxon>Cocoseae</taxon>
        <taxon>Attaleinae</taxon>
        <taxon>Cocos</taxon>
    </lineage>
</organism>
<reference evidence="2" key="1">
    <citation type="journal article" date="2017" name="Gigascience">
        <title>The genome draft of coconut (Cocos nucifera).</title>
        <authorList>
            <person name="Xiao Y."/>
            <person name="Xu P."/>
            <person name="Fan H."/>
            <person name="Baudouin L."/>
            <person name="Xia W."/>
            <person name="Bocs S."/>
            <person name="Xu J."/>
            <person name="Li Q."/>
            <person name="Guo A."/>
            <person name="Zhou L."/>
            <person name="Li J."/>
            <person name="Wu Y."/>
            <person name="Ma Z."/>
            <person name="Armero A."/>
            <person name="Issali A.E."/>
            <person name="Liu N."/>
            <person name="Peng M."/>
            <person name="Yang Y."/>
        </authorList>
    </citation>
    <scope>NUCLEOTIDE SEQUENCE</scope>
    <source>
        <tissue evidence="2">Spear leaf of Hainan Tall coconut</tissue>
    </source>
</reference>
<dbReference type="PANTHER" id="PTHR36760:SF1">
    <property type="entry name" value="ACIDIC LEUCINE-RICH NUCLEAR PHOSPHOPROTEIN 32 FAMILY B PROTEIN"/>
    <property type="match status" value="1"/>
</dbReference>
<evidence type="ECO:0000256" key="1">
    <source>
        <dbReference type="SAM" id="MobiDB-lite"/>
    </source>
</evidence>
<dbReference type="PANTHER" id="PTHR36760">
    <property type="entry name" value="ACIDIC LEUCINE-RICH NUCLEAR PHOSPHOPROTEIN 32 FAMILY B PROTEIN"/>
    <property type="match status" value="1"/>
</dbReference>
<gene>
    <name evidence="2" type="ORF">COCNU_02G014820</name>
</gene>
<dbReference type="Proteomes" id="UP000797356">
    <property type="component" value="Chromosome 2"/>
</dbReference>
<evidence type="ECO:0000313" key="3">
    <source>
        <dbReference type="Proteomes" id="UP000797356"/>
    </source>
</evidence>
<name>A0A8K0I0Y7_COCNU</name>
<comment type="caution">
    <text evidence="2">The sequence shown here is derived from an EMBL/GenBank/DDBJ whole genome shotgun (WGS) entry which is preliminary data.</text>
</comment>
<proteinExistence type="predicted"/>